<evidence type="ECO:0000256" key="1">
    <source>
        <dbReference type="ARBA" id="ARBA00022723"/>
    </source>
</evidence>
<reference evidence="5 6" key="1">
    <citation type="journal article" date="2024" name="Plant J.">
        <title>Genome sequences and population genomics reveal climatic adaptation and genomic divergence between two closely related sweetgum species.</title>
        <authorList>
            <person name="Xu W.Q."/>
            <person name="Ren C.Q."/>
            <person name="Zhang X.Y."/>
            <person name="Comes H.P."/>
            <person name="Liu X.H."/>
            <person name="Li Y.G."/>
            <person name="Kettle C.J."/>
            <person name="Jalonen R."/>
            <person name="Gaisberger H."/>
            <person name="Ma Y.Z."/>
            <person name="Qiu Y.X."/>
        </authorList>
    </citation>
    <scope>NUCLEOTIDE SEQUENCE [LARGE SCALE GENOMIC DNA]</scope>
    <source>
        <strain evidence="5">Hangzhou</strain>
    </source>
</reference>
<keyword evidence="6" id="KW-1185">Reference proteome</keyword>
<gene>
    <name evidence="5" type="ORF">L1049_019735</name>
</gene>
<name>A0AAP0SC27_LIQFO</name>
<dbReference type="GO" id="GO:0016491">
    <property type="term" value="F:oxidoreductase activity"/>
    <property type="evidence" value="ECO:0007669"/>
    <property type="project" value="UniProtKB-KW"/>
</dbReference>
<dbReference type="PANTHER" id="PTHR10209:SF251">
    <property type="entry name" value="PROTEIN DMR6-LIKE OXYGENASE 2"/>
    <property type="match status" value="1"/>
</dbReference>
<dbReference type="Gene3D" id="2.60.120.330">
    <property type="entry name" value="B-lactam Antibiotic, Isopenicillin N Synthase, Chain"/>
    <property type="match status" value="1"/>
</dbReference>
<dbReference type="PANTHER" id="PTHR10209">
    <property type="entry name" value="OXIDOREDUCTASE, 2OG-FE II OXYGENASE FAMILY PROTEIN"/>
    <property type="match status" value="1"/>
</dbReference>
<sequence length="141" mass="15247">MEGVGGSSSNYSIGQSAQERGLPLVPECYTIPPSHRASLNPDVADVPVVDLAGLRQDPAQRSVVIDNVGNACRRFGLFQITNHGISQPVLDGALSSAFDFFNLPAEEKLKFMSNNVYNPVSLIVAQSKMLFDPQSRQVGRD</sequence>
<keyword evidence="2" id="KW-0560">Oxidoreductase</keyword>
<keyword evidence="3" id="KW-0408">Iron</keyword>
<dbReference type="GO" id="GO:0046872">
    <property type="term" value="F:metal ion binding"/>
    <property type="evidence" value="ECO:0007669"/>
    <property type="project" value="UniProtKB-KW"/>
</dbReference>
<keyword evidence="1" id="KW-0479">Metal-binding</keyword>
<comment type="caution">
    <text evidence="5">The sequence shown here is derived from an EMBL/GenBank/DDBJ whole genome shotgun (WGS) entry which is preliminary data.</text>
</comment>
<evidence type="ECO:0000313" key="5">
    <source>
        <dbReference type="EMBL" id="KAK9291785.1"/>
    </source>
</evidence>
<organism evidence="5 6">
    <name type="scientific">Liquidambar formosana</name>
    <name type="common">Formosan gum</name>
    <dbReference type="NCBI Taxonomy" id="63359"/>
    <lineage>
        <taxon>Eukaryota</taxon>
        <taxon>Viridiplantae</taxon>
        <taxon>Streptophyta</taxon>
        <taxon>Embryophyta</taxon>
        <taxon>Tracheophyta</taxon>
        <taxon>Spermatophyta</taxon>
        <taxon>Magnoliopsida</taxon>
        <taxon>eudicotyledons</taxon>
        <taxon>Gunneridae</taxon>
        <taxon>Pentapetalae</taxon>
        <taxon>Saxifragales</taxon>
        <taxon>Altingiaceae</taxon>
        <taxon>Liquidambar</taxon>
    </lineage>
</organism>
<evidence type="ECO:0000256" key="3">
    <source>
        <dbReference type="ARBA" id="ARBA00023004"/>
    </source>
</evidence>
<dbReference type="InterPro" id="IPR026992">
    <property type="entry name" value="DIOX_N"/>
</dbReference>
<dbReference type="InterPro" id="IPR027443">
    <property type="entry name" value="IPNS-like_sf"/>
</dbReference>
<dbReference type="SUPFAM" id="SSF51197">
    <property type="entry name" value="Clavaminate synthase-like"/>
    <property type="match status" value="1"/>
</dbReference>
<dbReference type="Pfam" id="PF14226">
    <property type="entry name" value="DIOX_N"/>
    <property type="match status" value="1"/>
</dbReference>
<dbReference type="Proteomes" id="UP001415857">
    <property type="component" value="Unassembled WGS sequence"/>
</dbReference>
<evidence type="ECO:0000256" key="2">
    <source>
        <dbReference type="ARBA" id="ARBA00023002"/>
    </source>
</evidence>
<dbReference type="EMBL" id="JBBPBK010000001">
    <property type="protein sequence ID" value="KAK9291785.1"/>
    <property type="molecule type" value="Genomic_DNA"/>
</dbReference>
<dbReference type="AlphaFoldDB" id="A0AAP0SC27"/>
<accession>A0AAP0SC27</accession>
<evidence type="ECO:0000259" key="4">
    <source>
        <dbReference type="Pfam" id="PF14226"/>
    </source>
</evidence>
<evidence type="ECO:0000313" key="6">
    <source>
        <dbReference type="Proteomes" id="UP001415857"/>
    </source>
</evidence>
<feature type="domain" description="Non-haem dioxygenase N-terminal" evidence="4">
    <location>
        <begin position="46"/>
        <end position="116"/>
    </location>
</feature>
<proteinExistence type="predicted"/>
<protein>
    <recommendedName>
        <fullName evidence="4">Non-haem dioxygenase N-terminal domain-containing protein</fullName>
    </recommendedName>
</protein>